<dbReference type="PANTHER" id="PTHR43639:SF1">
    <property type="entry name" value="SHORT-CHAIN DEHYDROGENASE_REDUCTASE FAMILY PROTEIN"/>
    <property type="match status" value="1"/>
</dbReference>
<reference evidence="4" key="1">
    <citation type="journal article" date="2019" name="Int. J. Syst. Evol. Microbiol.">
        <title>The Global Catalogue of Microorganisms (GCM) 10K type strain sequencing project: providing services to taxonomists for standard genome sequencing and annotation.</title>
        <authorList>
            <consortium name="The Broad Institute Genomics Platform"/>
            <consortium name="The Broad Institute Genome Sequencing Center for Infectious Disease"/>
            <person name="Wu L."/>
            <person name="Ma J."/>
        </authorList>
    </citation>
    <scope>NUCLEOTIDE SEQUENCE [LARGE SCALE GENOMIC DNA]</scope>
    <source>
        <strain evidence="4">CGMCC 4.7289</strain>
    </source>
</reference>
<gene>
    <name evidence="3" type="ORF">ACFOZ4_34305</name>
</gene>
<dbReference type="InterPro" id="IPR002347">
    <property type="entry name" value="SDR_fam"/>
</dbReference>
<dbReference type="InterPro" id="IPR036291">
    <property type="entry name" value="NAD(P)-bd_dom_sf"/>
</dbReference>
<dbReference type="PROSITE" id="PS00061">
    <property type="entry name" value="ADH_SHORT"/>
    <property type="match status" value="1"/>
</dbReference>
<keyword evidence="2" id="KW-0560">Oxidoreductase</keyword>
<dbReference type="Gene3D" id="3.40.50.720">
    <property type="entry name" value="NAD(P)-binding Rossmann-like Domain"/>
    <property type="match status" value="1"/>
</dbReference>
<accession>A0ABV8LZE1</accession>
<evidence type="ECO:0000313" key="4">
    <source>
        <dbReference type="Proteomes" id="UP001595816"/>
    </source>
</evidence>
<dbReference type="RefSeq" id="WP_253760697.1">
    <property type="nucleotide sequence ID" value="NZ_JAMZDZ010000001.1"/>
</dbReference>
<evidence type="ECO:0000313" key="3">
    <source>
        <dbReference type="EMBL" id="MFC4135713.1"/>
    </source>
</evidence>
<proteinExistence type="inferred from homology"/>
<evidence type="ECO:0000256" key="1">
    <source>
        <dbReference type="ARBA" id="ARBA00006484"/>
    </source>
</evidence>
<keyword evidence="4" id="KW-1185">Reference proteome</keyword>
<sequence>MGRRATAMETGPLEGKIALVTGGSRGIGRAIAERLAKDGATVGVAYARDEAAANDTVERIHKDGGLAFAVCAELGRHGDATRLWAAFDAGGKDHVPDGKLDIIVNNAAIGRSAALTSLTEDGFDEVFAVNVRAPFFIVQQGLSRLRDGGRIINISSGAASLAMPEIIAYGATKGALDTFTLNLAKELGPRGITVNSVAPGIVDTDTNAGWLRGNPQAEAYAASLAALGRVGQPEDVADIVAFLASNDARWVTGRVVDATGGAGL</sequence>
<dbReference type="Proteomes" id="UP001595816">
    <property type="component" value="Unassembled WGS sequence"/>
</dbReference>
<dbReference type="EMBL" id="JBHSAY010000024">
    <property type="protein sequence ID" value="MFC4135713.1"/>
    <property type="molecule type" value="Genomic_DNA"/>
</dbReference>
<dbReference type="PRINTS" id="PR00081">
    <property type="entry name" value="GDHRDH"/>
</dbReference>
<comment type="caution">
    <text evidence="3">The sequence shown here is derived from an EMBL/GenBank/DDBJ whole genome shotgun (WGS) entry which is preliminary data.</text>
</comment>
<dbReference type="SUPFAM" id="SSF51735">
    <property type="entry name" value="NAD(P)-binding Rossmann-fold domains"/>
    <property type="match status" value="1"/>
</dbReference>
<dbReference type="Pfam" id="PF13561">
    <property type="entry name" value="adh_short_C2"/>
    <property type="match status" value="1"/>
</dbReference>
<evidence type="ECO:0000256" key="2">
    <source>
        <dbReference type="ARBA" id="ARBA00023002"/>
    </source>
</evidence>
<dbReference type="PANTHER" id="PTHR43639">
    <property type="entry name" value="OXIDOREDUCTASE, SHORT-CHAIN DEHYDROGENASE/REDUCTASE FAMILY (AFU_ORTHOLOGUE AFUA_5G02870)"/>
    <property type="match status" value="1"/>
</dbReference>
<name>A0ABV8LZE1_9ACTN</name>
<dbReference type="InterPro" id="IPR020904">
    <property type="entry name" value="Sc_DH/Rdtase_CS"/>
</dbReference>
<protein>
    <submittedName>
        <fullName evidence="3">SDR family oxidoreductase</fullName>
    </submittedName>
</protein>
<organism evidence="3 4">
    <name type="scientific">Hamadaea flava</name>
    <dbReference type="NCBI Taxonomy" id="1742688"/>
    <lineage>
        <taxon>Bacteria</taxon>
        <taxon>Bacillati</taxon>
        <taxon>Actinomycetota</taxon>
        <taxon>Actinomycetes</taxon>
        <taxon>Micromonosporales</taxon>
        <taxon>Micromonosporaceae</taxon>
        <taxon>Hamadaea</taxon>
    </lineage>
</organism>
<dbReference type="PRINTS" id="PR00080">
    <property type="entry name" value="SDRFAMILY"/>
</dbReference>
<comment type="similarity">
    <text evidence="1">Belongs to the short-chain dehydrogenases/reductases (SDR) family.</text>
</comment>